<dbReference type="SUPFAM" id="SSF48097">
    <property type="entry name" value="Regulator of G-protein signaling, RGS"/>
    <property type="match status" value="1"/>
</dbReference>
<dbReference type="SMART" id="SM00315">
    <property type="entry name" value="RGS"/>
    <property type="match status" value="1"/>
</dbReference>
<evidence type="ECO:0000259" key="2">
    <source>
        <dbReference type="PROSITE" id="PS50132"/>
    </source>
</evidence>
<organism evidence="3 4">
    <name type="scientific">Chanos chanos</name>
    <name type="common">Milkfish</name>
    <name type="synonym">Mugil chanos</name>
    <dbReference type="NCBI Taxonomy" id="29144"/>
    <lineage>
        <taxon>Eukaryota</taxon>
        <taxon>Metazoa</taxon>
        <taxon>Chordata</taxon>
        <taxon>Craniata</taxon>
        <taxon>Vertebrata</taxon>
        <taxon>Euteleostomi</taxon>
        <taxon>Actinopterygii</taxon>
        <taxon>Neopterygii</taxon>
        <taxon>Teleostei</taxon>
        <taxon>Ostariophysi</taxon>
        <taxon>Gonorynchiformes</taxon>
        <taxon>Chanidae</taxon>
        <taxon>Chanos</taxon>
    </lineage>
</organism>
<dbReference type="Proteomes" id="UP000504632">
    <property type="component" value="Chromosome 12"/>
</dbReference>
<dbReference type="Pfam" id="PF00615">
    <property type="entry name" value="RGS"/>
    <property type="match status" value="1"/>
</dbReference>
<evidence type="ECO:0000313" key="3">
    <source>
        <dbReference type="Proteomes" id="UP000504632"/>
    </source>
</evidence>
<feature type="compositionally biased region" description="Polar residues" evidence="1">
    <location>
        <begin position="108"/>
        <end position="120"/>
    </location>
</feature>
<protein>
    <submittedName>
        <fullName evidence="4">Regulator of G-protein signaling 1</fullName>
    </submittedName>
</protein>
<feature type="domain" description="RGS" evidence="2">
    <location>
        <begin position="221"/>
        <end position="337"/>
    </location>
</feature>
<dbReference type="InterPro" id="IPR036305">
    <property type="entry name" value="RGS_sf"/>
</dbReference>
<dbReference type="InParanoid" id="A0A6J2WJ16"/>
<accession>A0A6J2WJ16</accession>
<dbReference type="PRINTS" id="PR01301">
    <property type="entry name" value="RGSPROTEIN"/>
</dbReference>
<sequence>MRRFSSEGSLLDLDILPWRRVDLSDKGYFREEASGTFTPHSEDDLDAGPASLPSTPAANDPETSGRFGKGELKKEQSISVENVCDLKRNSDFLRVVGLNESFRAYSDSQLAPGTTGSTESVGKDDIPPPFPSATNSFNLKHHHHRRQQARAKLTSAKLHLKSLFGQSPQSSHTNLFAPENKERESSAKERRSRLPFFRQWSQVGHSRTKLSREEVEKWAESLNALLLSRSGVAVFGAFLRSEFSEENLQFYLACEQYRQSSNNFSLQRRAKDICATYIVPGAPREVNLDGKTRELTMSLLQAPSHASLSHAQKRIYALLDTDCYPRFLQSEVYLKLLREAV</sequence>
<dbReference type="OrthoDB" id="196547at2759"/>
<feature type="compositionally biased region" description="Basic and acidic residues" evidence="1">
    <location>
        <begin position="179"/>
        <end position="189"/>
    </location>
</feature>
<dbReference type="PROSITE" id="PS50132">
    <property type="entry name" value="RGS"/>
    <property type="match status" value="1"/>
</dbReference>
<dbReference type="PANTHER" id="PTHR10845">
    <property type="entry name" value="REGULATOR OF G PROTEIN SIGNALING"/>
    <property type="match status" value="1"/>
</dbReference>
<dbReference type="FunFam" id="1.10.167.10:FF:000001">
    <property type="entry name" value="Putative regulator of g-protein signaling 12"/>
    <property type="match status" value="1"/>
</dbReference>
<keyword evidence="3" id="KW-1185">Reference proteome</keyword>
<feature type="region of interest" description="Disordered" evidence="1">
    <location>
        <begin position="34"/>
        <end position="72"/>
    </location>
</feature>
<dbReference type="Gene3D" id="1.10.167.10">
    <property type="entry name" value="Regulator of G-protein Signalling 4, domain 2"/>
    <property type="match status" value="1"/>
</dbReference>
<dbReference type="PANTHER" id="PTHR10845:SF242">
    <property type="entry name" value="NOVEL PROTEIN SIMILAR TO VERTEBRATE REGULATOR OF G-PROTEIN SIGNALLING FAMILY"/>
    <property type="match status" value="1"/>
</dbReference>
<dbReference type="InterPro" id="IPR016137">
    <property type="entry name" value="RGS"/>
</dbReference>
<name>A0A6J2WJ16_CHACN</name>
<evidence type="ECO:0000313" key="4">
    <source>
        <dbReference type="RefSeq" id="XP_030644374.1"/>
    </source>
</evidence>
<evidence type="ECO:0000256" key="1">
    <source>
        <dbReference type="SAM" id="MobiDB-lite"/>
    </source>
</evidence>
<feature type="region of interest" description="Disordered" evidence="1">
    <location>
        <begin position="108"/>
        <end position="131"/>
    </location>
</feature>
<feature type="region of interest" description="Disordered" evidence="1">
    <location>
        <begin position="166"/>
        <end position="190"/>
    </location>
</feature>
<dbReference type="GeneID" id="115824761"/>
<dbReference type="InterPro" id="IPR044926">
    <property type="entry name" value="RGS_subdomain_2"/>
</dbReference>
<dbReference type="AlphaFoldDB" id="A0A6J2WJ16"/>
<dbReference type="RefSeq" id="XP_030644374.1">
    <property type="nucleotide sequence ID" value="XM_030788514.1"/>
</dbReference>
<proteinExistence type="predicted"/>
<gene>
    <name evidence="4" type="primary">LOC115824761</name>
</gene>
<reference evidence="4" key="1">
    <citation type="submission" date="2025-08" db="UniProtKB">
        <authorList>
            <consortium name="RefSeq"/>
        </authorList>
    </citation>
    <scope>IDENTIFICATION</scope>
</reference>